<protein>
    <submittedName>
        <fullName evidence="4">MotE family protein</fullName>
    </submittedName>
</protein>
<feature type="coiled-coil region" evidence="1">
    <location>
        <begin position="74"/>
        <end position="129"/>
    </location>
</feature>
<sequence>METNEKEYSRFQWFLFVILIPSIFTLVVVFALLSVAGFKPLGVMKDFVAKVPAISSLISDEKKEQNPEEDEIVIADLESEIQEKETEITQLENELVTKSDEIETLENEINNLSDELVKLQEERLAKSKSLNELTKMYELMSPKNAARIIPNLKEDEAREILSSIDTEKLAAIFEKMSPEDAAKFTQLITQ</sequence>
<dbReference type="InterPro" id="IPR038076">
    <property type="entry name" value="MgtE_N_sf"/>
</dbReference>
<evidence type="ECO:0000259" key="3">
    <source>
        <dbReference type="Pfam" id="PF03448"/>
    </source>
</evidence>
<dbReference type="InterPro" id="IPR006668">
    <property type="entry name" value="Mg_transptr_MgtE_intracell_dom"/>
</dbReference>
<dbReference type="Proteomes" id="UP001597227">
    <property type="component" value="Unassembled WGS sequence"/>
</dbReference>
<keyword evidence="2" id="KW-0472">Membrane</keyword>
<evidence type="ECO:0000313" key="4">
    <source>
        <dbReference type="EMBL" id="MFD1777895.1"/>
    </source>
</evidence>
<dbReference type="Gene3D" id="1.25.60.10">
    <property type="entry name" value="MgtE N-terminal domain-like"/>
    <property type="match status" value="1"/>
</dbReference>
<evidence type="ECO:0000313" key="5">
    <source>
        <dbReference type="Proteomes" id="UP001597227"/>
    </source>
</evidence>
<keyword evidence="2" id="KW-0812">Transmembrane</keyword>
<dbReference type="SUPFAM" id="SSF158791">
    <property type="entry name" value="MgtE N-terminal domain-like"/>
    <property type="match status" value="1"/>
</dbReference>
<keyword evidence="5" id="KW-1185">Reference proteome</keyword>
<evidence type="ECO:0000256" key="1">
    <source>
        <dbReference type="SAM" id="Coils"/>
    </source>
</evidence>
<dbReference type="EMBL" id="JBHUEK010000007">
    <property type="protein sequence ID" value="MFD1777895.1"/>
    <property type="molecule type" value="Genomic_DNA"/>
</dbReference>
<gene>
    <name evidence="4" type="ORF">ACFSFW_04380</name>
</gene>
<comment type="caution">
    <text evidence="4">The sequence shown here is derived from an EMBL/GenBank/DDBJ whole genome shotgun (WGS) entry which is preliminary data.</text>
</comment>
<keyword evidence="2" id="KW-1133">Transmembrane helix</keyword>
<reference evidence="5" key="1">
    <citation type="journal article" date="2019" name="Int. J. Syst. Evol. Microbiol.">
        <title>The Global Catalogue of Microorganisms (GCM) 10K type strain sequencing project: providing services to taxonomists for standard genome sequencing and annotation.</title>
        <authorList>
            <consortium name="The Broad Institute Genomics Platform"/>
            <consortium name="The Broad Institute Genome Sequencing Center for Infectious Disease"/>
            <person name="Wu L."/>
            <person name="Ma J."/>
        </authorList>
    </citation>
    <scope>NUCLEOTIDE SEQUENCE [LARGE SCALE GENOMIC DNA]</scope>
    <source>
        <strain evidence="5">CCUG 15531</strain>
    </source>
</reference>
<feature type="transmembrane region" description="Helical" evidence="2">
    <location>
        <begin position="12"/>
        <end position="35"/>
    </location>
</feature>
<organism evidence="4 5">
    <name type="scientific">Fredinandcohnia salidurans</name>
    <dbReference type="NCBI Taxonomy" id="2595041"/>
    <lineage>
        <taxon>Bacteria</taxon>
        <taxon>Bacillati</taxon>
        <taxon>Bacillota</taxon>
        <taxon>Bacilli</taxon>
        <taxon>Bacillales</taxon>
        <taxon>Bacillaceae</taxon>
        <taxon>Fredinandcohnia</taxon>
    </lineage>
</organism>
<evidence type="ECO:0000256" key="2">
    <source>
        <dbReference type="SAM" id="Phobius"/>
    </source>
</evidence>
<proteinExistence type="predicted"/>
<dbReference type="Pfam" id="PF03448">
    <property type="entry name" value="MgtE_N"/>
    <property type="match status" value="1"/>
</dbReference>
<keyword evidence="1" id="KW-0175">Coiled coil</keyword>
<dbReference type="RefSeq" id="WP_304215629.1">
    <property type="nucleotide sequence ID" value="NZ_JBHUEK010000007.1"/>
</dbReference>
<accession>A0ABW4MLK6</accession>
<feature type="domain" description="Magnesium transporter MgtE intracellular" evidence="3">
    <location>
        <begin position="129"/>
        <end position="186"/>
    </location>
</feature>
<name>A0ABW4MLK6_9BACI</name>